<dbReference type="STRING" id="684364.F4PE45"/>
<name>F4PE45_BATDJ</name>
<evidence type="ECO:0000256" key="3">
    <source>
        <dbReference type="ARBA" id="ARBA00022781"/>
    </source>
</evidence>
<evidence type="ECO:0000256" key="7">
    <source>
        <dbReference type="ARBA" id="ARBA00023136"/>
    </source>
</evidence>
<dbReference type="Pfam" id="PF05405">
    <property type="entry name" value="Mt_ATP-synt_B"/>
    <property type="match status" value="1"/>
</dbReference>
<dbReference type="GO" id="GO:0015078">
    <property type="term" value="F:proton transmembrane transporter activity"/>
    <property type="evidence" value="ECO:0007669"/>
    <property type="project" value="UniProtKB-UniRule"/>
</dbReference>
<proteinExistence type="inferred from homology"/>
<dbReference type="FunCoup" id="F4PE45">
    <property type="interactions" value="82"/>
</dbReference>
<dbReference type="Gene3D" id="1.20.5.2210">
    <property type="match status" value="1"/>
</dbReference>
<comment type="function">
    <text evidence="8">Subunit b, of the mitochondrial membrane ATP synthase complex (F(1)F(0) ATP synthase or Complex V) that produces ATP from ADP in the presence of a proton gradient across the membrane which is generated by electron transport complexes of the respiratory chain. ATP synthase complex consist of a soluble F(1) head domain - the catalytic core - and a membrane F(1) domain - the membrane proton channel. These two domains are linked by a central stalk rotating inside the F(1) region and a stationary peripheral stalk. During catalysis, ATP synthesis in the catalytic domain of F(1) is coupled via a rotary mechanism of the central stalk subunits to proton translocation. In vivo, can only synthesize ATP although its ATP hydrolase activity can be activated artificially in vitro. Part of the complex F(0) domain. Part of the complex F(0) domain and the peripheric stalk, which acts as a stator to hold the catalytic alpha(3)beta(3) subcomplex and subunit a/ATP6 static relative to the rotary elements.</text>
</comment>
<evidence type="ECO:0000256" key="2">
    <source>
        <dbReference type="ARBA" id="ARBA00022547"/>
    </source>
</evidence>
<evidence type="ECO:0000313" key="9">
    <source>
        <dbReference type="EMBL" id="EGF76591.1"/>
    </source>
</evidence>
<dbReference type="InParanoid" id="F4PE45"/>
<dbReference type="RefSeq" id="XP_006682754.1">
    <property type="nucleotide sequence ID" value="XM_006682691.1"/>
</dbReference>
<keyword evidence="5 8" id="KW-0406">Ion transport</keyword>
<dbReference type="PANTHER" id="PTHR12733">
    <property type="entry name" value="MITOCHONDRIAL ATP SYNTHASE B CHAIN"/>
    <property type="match status" value="1"/>
</dbReference>
<keyword evidence="3 8" id="KW-0375">Hydrogen ion transport</keyword>
<evidence type="ECO:0000256" key="8">
    <source>
        <dbReference type="RuleBase" id="RU368017"/>
    </source>
</evidence>
<dbReference type="GeneID" id="18236955"/>
<protein>
    <recommendedName>
        <fullName evidence="8">ATP synthase subunit 4</fullName>
    </recommendedName>
</protein>
<dbReference type="OMA" id="PFTNMAN"/>
<dbReference type="AlphaFoldDB" id="F4PE45"/>
<reference evidence="9 10" key="1">
    <citation type="submission" date="2009-12" db="EMBL/GenBank/DDBJ databases">
        <title>The draft genome of Batrachochytrium dendrobatidis.</title>
        <authorList>
            <consortium name="US DOE Joint Genome Institute (JGI-PGF)"/>
            <person name="Kuo A."/>
            <person name="Salamov A."/>
            <person name="Schmutz J."/>
            <person name="Lucas S."/>
            <person name="Pitluck S."/>
            <person name="Rosenblum E."/>
            <person name="Stajich J."/>
            <person name="Eisen M."/>
            <person name="Grigoriev I.V."/>
        </authorList>
    </citation>
    <scope>NUCLEOTIDE SEQUENCE [LARGE SCALE GENOMIC DNA]</scope>
    <source>
        <strain evidence="10">JAM81 / FGSC 10211</strain>
    </source>
</reference>
<evidence type="ECO:0000313" key="10">
    <source>
        <dbReference type="Proteomes" id="UP000007241"/>
    </source>
</evidence>
<dbReference type="EMBL" id="GL882896">
    <property type="protein sequence ID" value="EGF76591.1"/>
    <property type="molecule type" value="Genomic_DNA"/>
</dbReference>
<keyword evidence="4 8" id="KW-0999">Mitochondrion inner membrane</keyword>
<keyword evidence="1 8" id="KW-0813">Transport</keyword>
<gene>
    <name evidence="9" type="ORF">BATDEDRAFT_14764</name>
</gene>
<keyword evidence="10" id="KW-1185">Reference proteome</keyword>
<sequence length="221" mass="24568">MDLNVFAPTTLLLVAVTVEPPKRAEPKAVAESLINAFPGESLVAKSSSVLVAASIAAFLISKEIYIVDAETIEMFCLFGAYYVWYSNGKDSALAYFQGRKDSIRNVLTQARLDHKAVVQERISHIGKLSDAVEVTKGLFDISKDIAKLEAEAYELKQKVAFNTEVKGVLDSWVRHEANVREEEQKRLAAHVIGKIKQDLTDPRLQQTILQQSIADIESMFN</sequence>
<comment type="subunit">
    <text evidence="8">F-type ATPases have 2 components, CF(1) - the catalytic core - and CF(0) - the membrane proton channel. In yeast, the dimeric form of ATP synthase consists of 17 polypeptides: alpha, beta, gamma, delta, epsilon, 4 (B), 5 (OSCP), 6 (A), 8, 9 (C), d, E (Tim11), f, g, h, i/j and k.</text>
</comment>
<keyword evidence="7 8" id="KW-0472">Membrane</keyword>
<dbReference type="InterPro" id="IPR013837">
    <property type="entry name" value="ATP_synth_F0_suB"/>
</dbReference>
<evidence type="ECO:0000256" key="1">
    <source>
        <dbReference type="ARBA" id="ARBA00022448"/>
    </source>
</evidence>
<dbReference type="GO" id="GO:0005743">
    <property type="term" value="C:mitochondrial inner membrane"/>
    <property type="evidence" value="ECO:0007669"/>
    <property type="project" value="UniProtKB-SubCell"/>
</dbReference>
<dbReference type="PANTHER" id="PTHR12733:SF3">
    <property type="entry name" value="ATP SYNTHASE F(0) COMPLEX SUBUNIT B1, MITOCHONDRIAL"/>
    <property type="match status" value="1"/>
</dbReference>
<evidence type="ECO:0000256" key="5">
    <source>
        <dbReference type="ARBA" id="ARBA00023065"/>
    </source>
</evidence>
<comment type="subcellular location">
    <subcellularLocation>
        <location evidence="8">Mitochondrion</location>
    </subcellularLocation>
    <subcellularLocation>
        <location evidence="8">Mitochondrion inner membrane</location>
    </subcellularLocation>
</comment>
<dbReference type="GO" id="GO:0015986">
    <property type="term" value="P:proton motive force-driven ATP synthesis"/>
    <property type="evidence" value="ECO:0000318"/>
    <property type="project" value="GO_Central"/>
</dbReference>
<dbReference type="GO" id="GO:0045259">
    <property type="term" value="C:proton-transporting ATP synthase complex"/>
    <property type="evidence" value="ECO:0007669"/>
    <property type="project" value="UniProtKB-KW"/>
</dbReference>
<accession>F4PE45</accession>
<organism evidence="9 10">
    <name type="scientific">Batrachochytrium dendrobatidis (strain JAM81 / FGSC 10211)</name>
    <name type="common">Frog chytrid fungus</name>
    <dbReference type="NCBI Taxonomy" id="684364"/>
    <lineage>
        <taxon>Eukaryota</taxon>
        <taxon>Fungi</taxon>
        <taxon>Fungi incertae sedis</taxon>
        <taxon>Chytridiomycota</taxon>
        <taxon>Chytridiomycota incertae sedis</taxon>
        <taxon>Chytridiomycetes</taxon>
        <taxon>Rhizophydiales</taxon>
        <taxon>Rhizophydiales incertae sedis</taxon>
        <taxon>Batrachochytrium</taxon>
    </lineage>
</organism>
<dbReference type="Proteomes" id="UP000007241">
    <property type="component" value="Unassembled WGS sequence"/>
</dbReference>
<comment type="similarity">
    <text evidence="8">Belongs to the eukaryotic ATPase B chain family.</text>
</comment>
<keyword evidence="6 8" id="KW-0496">Mitochondrion</keyword>
<dbReference type="OrthoDB" id="67388at2759"/>
<evidence type="ECO:0000256" key="4">
    <source>
        <dbReference type="ARBA" id="ARBA00022792"/>
    </source>
</evidence>
<dbReference type="HOGENOM" id="CLU_077208_0_0_1"/>
<keyword evidence="2 8" id="KW-0138">CF(0)</keyword>
<dbReference type="SUPFAM" id="SSF161060">
    <property type="entry name" value="ATP synthase B chain-like"/>
    <property type="match status" value="1"/>
</dbReference>
<evidence type="ECO:0000256" key="6">
    <source>
        <dbReference type="ARBA" id="ARBA00023128"/>
    </source>
</evidence>
<dbReference type="InterPro" id="IPR008688">
    <property type="entry name" value="ATP_synth_Bsub_B/MI25"/>
</dbReference>